<feature type="region of interest" description="Disordered" evidence="1">
    <location>
        <begin position="371"/>
        <end position="487"/>
    </location>
</feature>
<dbReference type="AlphaFoldDB" id="A0A8K0JUT8"/>
<organism evidence="3 4">
    <name type="scientific">Ladona fulva</name>
    <name type="common">Scarce chaser dragonfly</name>
    <name type="synonym">Libellula fulva</name>
    <dbReference type="NCBI Taxonomy" id="123851"/>
    <lineage>
        <taxon>Eukaryota</taxon>
        <taxon>Metazoa</taxon>
        <taxon>Ecdysozoa</taxon>
        <taxon>Arthropoda</taxon>
        <taxon>Hexapoda</taxon>
        <taxon>Insecta</taxon>
        <taxon>Pterygota</taxon>
        <taxon>Palaeoptera</taxon>
        <taxon>Odonata</taxon>
        <taxon>Epiprocta</taxon>
        <taxon>Anisoptera</taxon>
        <taxon>Libelluloidea</taxon>
        <taxon>Libellulidae</taxon>
        <taxon>Ladona</taxon>
    </lineage>
</organism>
<feature type="compositionally biased region" description="Low complexity" evidence="1">
    <location>
        <begin position="398"/>
        <end position="413"/>
    </location>
</feature>
<feature type="compositionally biased region" description="Polar residues" evidence="1">
    <location>
        <begin position="371"/>
        <end position="389"/>
    </location>
</feature>
<dbReference type="PANTHER" id="PTHR14523:SF1">
    <property type="entry name" value="HOMOLOGOUS RECOMBINATION OB-FOLD PROTEIN"/>
    <property type="match status" value="1"/>
</dbReference>
<feature type="domain" description="Homologous recombination OB-fold protein OB-fold" evidence="2">
    <location>
        <begin position="242"/>
        <end position="325"/>
    </location>
</feature>
<evidence type="ECO:0000256" key="1">
    <source>
        <dbReference type="SAM" id="MobiDB-lite"/>
    </source>
</evidence>
<sequence>MFQFEDEEYDLSEEFLGDIFQLTGPQKSIENGNSAKKAPENCGEEFPLSEKKNVIVRDRTYRHSSSSNSSPVSKKARFPCDSDQGLLPVEPEFLDFKGDGHLVSTPKNSGLFLKDTGSDFINSQKCFGAVNTDSTESVRFSPRIGAVGGENINRYDFSISSSNVRRRKFPGPAGLLPELGEPVTTLSQPCAVGSLFDNNSPWASLRQDMGLSSPDSHRSPLSKICLKWARQKASARQLPAHKVPFLAVAIHALDCSSPDPCVILRDPTGEMGGTLHRDVWERYGYLLHPGAALALRQVGVLSTGAAARRHYLNITENNLLSIYSSGKVESGLLNLKGRDEGFSSEVKITKIRPLDLNEVKRSLAEMQSICQSPNPATASPPTMHSSVSTGPRFHTPLSNSARPAPYRAPYPNNTNRFSYPRPANPSSSGQLFTSNFRNPSMPNQASFISSPMQSSTWGQGNNTPMEVQCSSTPPSQQAASSPFTPKIPTSIPSAGSFVPKQPFLNKFQRGQFGSSSVPYHSSSLGITSLNNPISSQECATAMDVSIGPDCDKPRLMSHSESVLESKREASIAGAECRKAQTIEEAELDSILGGIDTDLLFDDDF</sequence>
<comment type="caution">
    <text evidence="3">The sequence shown here is derived from an EMBL/GenBank/DDBJ whole genome shotgun (WGS) entry which is preliminary data.</text>
</comment>
<reference evidence="3" key="2">
    <citation type="submission" date="2017-10" db="EMBL/GenBank/DDBJ databases">
        <title>Ladona fulva Genome sequencing and assembly.</title>
        <authorList>
            <person name="Murali S."/>
            <person name="Richards S."/>
            <person name="Bandaranaike D."/>
            <person name="Bellair M."/>
            <person name="Blankenburg K."/>
            <person name="Chao H."/>
            <person name="Dinh H."/>
            <person name="Doddapaneni H."/>
            <person name="Dugan-Rocha S."/>
            <person name="Elkadiri S."/>
            <person name="Gnanaolivu R."/>
            <person name="Hernandez B."/>
            <person name="Skinner E."/>
            <person name="Javaid M."/>
            <person name="Lee S."/>
            <person name="Li M."/>
            <person name="Ming W."/>
            <person name="Munidasa M."/>
            <person name="Muniz J."/>
            <person name="Nguyen L."/>
            <person name="Hughes D."/>
            <person name="Osuji N."/>
            <person name="Pu L.-L."/>
            <person name="Puazo M."/>
            <person name="Qu C."/>
            <person name="Quiroz J."/>
            <person name="Raj R."/>
            <person name="Weissenberger G."/>
            <person name="Xin Y."/>
            <person name="Zou X."/>
            <person name="Han Y."/>
            <person name="Worley K."/>
            <person name="Muzny D."/>
            <person name="Gibbs R."/>
        </authorList>
    </citation>
    <scope>NUCLEOTIDE SEQUENCE</scope>
    <source>
        <strain evidence="3">Sampled in the wild</strain>
    </source>
</reference>
<dbReference type="PANTHER" id="PTHR14523">
    <property type="entry name" value="UNCHARACTERIZED PROTEIN C17ORF53 HOMOLOG"/>
    <property type="match status" value="1"/>
</dbReference>
<evidence type="ECO:0000259" key="2">
    <source>
        <dbReference type="Pfam" id="PF15072"/>
    </source>
</evidence>
<dbReference type="InterPro" id="IPR028045">
    <property type="entry name" value="HROB"/>
</dbReference>
<name>A0A8K0JUT8_LADFU</name>
<dbReference type="InterPro" id="IPR058570">
    <property type="entry name" value="HROB_OB"/>
</dbReference>
<feature type="compositionally biased region" description="Low complexity" evidence="1">
    <location>
        <begin position="470"/>
        <end position="484"/>
    </location>
</feature>
<evidence type="ECO:0000313" key="4">
    <source>
        <dbReference type="Proteomes" id="UP000792457"/>
    </source>
</evidence>
<accession>A0A8K0JUT8</accession>
<dbReference type="EMBL" id="KZ308144">
    <property type="protein sequence ID" value="KAG8222806.1"/>
    <property type="molecule type" value="Genomic_DNA"/>
</dbReference>
<dbReference type="Pfam" id="PF15072">
    <property type="entry name" value="HROB"/>
    <property type="match status" value="1"/>
</dbReference>
<dbReference type="OrthoDB" id="21443at2759"/>
<evidence type="ECO:0000313" key="3">
    <source>
        <dbReference type="EMBL" id="KAG8222806.1"/>
    </source>
</evidence>
<protein>
    <recommendedName>
        <fullName evidence="2">Homologous recombination OB-fold protein OB-fold domain-containing protein</fullName>
    </recommendedName>
</protein>
<feature type="compositionally biased region" description="Polar residues" evidence="1">
    <location>
        <begin position="424"/>
        <end position="469"/>
    </location>
</feature>
<dbReference type="GO" id="GO:0000725">
    <property type="term" value="P:recombinational repair"/>
    <property type="evidence" value="ECO:0007669"/>
    <property type="project" value="InterPro"/>
</dbReference>
<dbReference type="Proteomes" id="UP000792457">
    <property type="component" value="Unassembled WGS sequence"/>
</dbReference>
<reference evidence="3" key="1">
    <citation type="submission" date="2013-04" db="EMBL/GenBank/DDBJ databases">
        <authorList>
            <person name="Qu J."/>
            <person name="Murali S.C."/>
            <person name="Bandaranaike D."/>
            <person name="Bellair M."/>
            <person name="Blankenburg K."/>
            <person name="Chao H."/>
            <person name="Dinh H."/>
            <person name="Doddapaneni H."/>
            <person name="Downs B."/>
            <person name="Dugan-Rocha S."/>
            <person name="Elkadiri S."/>
            <person name="Gnanaolivu R.D."/>
            <person name="Hernandez B."/>
            <person name="Javaid M."/>
            <person name="Jayaseelan J.C."/>
            <person name="Lee S."/>
            <person name="Li M."/>
            <person name="Ming W."/>
            <person name="Munidasa M."/>
            <person name="Muniz J."/>
            <person name="Nguyen L."/>
            <person name="Ongeri F."/>
            <person name="Osuji N."/>
            <person name="Pu L.-L."/>
            <person name="Puazo M."/>
            <person name="Qu C."/>
            <person name="Quiroz J."/>
            <person name="Raj R."/>
            <person name="Weissenberger G."/>
            <person name="Xin Y."/>
            <person name="Zou X."/>
            <person name="Han Y."/>
            <person name="Richards S."/>
            <person name="Worley K."/>
            <person name="Muzny D."/>
            <person name="Gibbs R."/>
        </authorList>
    </citation>
    <scope>NUCLEOTIDE SEQUENCE</scope>
    <source>
        <strain evidence="3">Sampled in the wild</strain>
    </source>
</reference>
<keyword evidence="4" id="KW-1185">Reference proteome</keyword>
<gene>
    <name evidence="3" type="ORF">J437_LFUL005012</name>
</gene>
<proteinExistence type="predicted"/>